<evidence type="ECO:0000313" key="3">
    <source>
        <dbReference type="Proteomes" id="UP000595437"/>
    </source>
</evidence>
<dbReference type="SUPFAM" id="SSF48726">
    <property type="entry name" value="Immunoglobulin"/>
    <property type="match status" value="1"/>
</dbReference>
<dbReference type="PROSITE" id="PS50835">
    <property type="entry name" value="IG_LIKE"/>
    <property type="match status" value="1"/>
</dbReference>
<sequence length="60" mass="6813">LFFLISTFSVKPEIAGLITAQTGDSVKLACEILRGSPQPEVKWRRHERKMLSGEDWIRGL</sequence>
<dbReference type="InterPro" id="IPR036179">
    <property type="entry name" value="Ig-like_dom_sf"/>
</dbReference>
<dbReference type="OrthoDB" id="6159398at2759"/>
<keyword evidence="3" id="KW-1185">Reference proteome</keyword>
<dbReference type="Proteomes" id="UP000595437">
    <property type="component" value="Chromosome 12"/>
</dbReference>
<dbReference type="Pfam" id="PF07679">
    <property type="entry name" value="I-set"/>
    <property type="match status" value="1"/>
</dbReference>
<name>A0A7T8GTW0_CALRO</name>
<evidence type="ECO:0000313" key="2">
    <source>
        <dbReference type="EMBL" id="QQP37708.1"/>
    </source>
</evidence>
<proteinExistence type="predicted"/>
<dbReference type="Gene3D" id="2.60.40.10">
    <property type="entry name" value="Immunoglobulins"/>
    <property type="match status" value="1"/>
</dbReference>
<dbReference type="InterPro" id="IPR013098">
    <property type="entry name" value="Ig_I-set"/>
</dbReference>
<dbReference type="InterPro" id="IPR007110">
    <property type="entry name" value="Ig-like_dom"/>
</dbReference>
<dbReference type="InterPro" id="IPR013783">
    <property type="entry name" value="Ig-like_fold"/>
</dbReference>
<gene>
    <name evidence="2" type="ORF">FKW44_018084</name>
</gene>
<accession>A0A7T8GTW0</accession>
<protein>
    <recommendedName>
        <fullName evidence="1">Ig-like domain-containing protein</fullName>
    </recommendedName>
</protein>
<evidence type="ECO:0000259" key="1">
    <source>
        <dbReference type="PROSITE" id="PS50835"/>
    </source>
</evidence>
<feature type="domain" description="Ig-like" evidence="1">
    <location>
        <begin position="12"/>
        <end position="60"/>
    </location>
</feature>
<feature type="non-terminal residue" evidence="2">
    <location>
        <position position="60"/>
    </location>
</feature>
<dbReference type="EMBL" id="CP045901">
    <property type="protein sequence ID" value="QQP37708.1"/>
    <property type="molecule type" value="Genomic_DNA"/>
</dbReference>
<dbReference type="AlphaFoldDB" id="A0A7T8GTW0"/>
<organism evidence="2 3">
    <name type="scientific">Caligus rogercresseyi</name>
    <name type="common">Sea louse</name>
    <dbReference type="NCBI Taxonomy" id="217165"/>
    <lineage>
        <taxon>Eukaryota</taxon>
        <taxon>Metazoa</taxon>
        <taxon>Ecdysozoa</taxon>
        <taxon>Arthropoda</taxon>
        <taxon>Crustacea</taxon>
        <taxon>Multicrustacea</taxon>
        <taxon>Hexanauplia</taxon>
        <taxon>Copepoda</taxon>
        <taxon>Siphonostomatoida</taxon>
        <taxon>Caligidae</taxon>
        <taxon>Caligus</taxon>
    </lineage>
</organism>
<reference evidence="3" key="1">
    <citation type="submission" date="2021-01" db="EMBL/GenBank/DDBJ databases">
        <title>Caligus Genome Assembly.</title>
        <authorList>
            <person name="Gallardo-Escarate C."/>
        </authorList>
    </citation>
    <scope>NUCLEOTIDE SEQUENCE [LARGE SCALE GENOMIC DNA]</scope>
</reference>
<feature type="non-terminal residue" evidence="2">
    <location>
        <position position="1"/>
    </location>
</feature>